<evidence type="ECO:0000313" key="1">
    <source>
        <dbReference type="EMBL" id="WMN10738.1"/>
    </source>
</evidence>
<dbReference type="KEGG" id="msaa:QYS49_35810"/>
<accession>A0AA51N8W1</accession>
<dbReference type="PROSITE" id="PS51257">
    <property type="entry name" value="PROKAR_LIPOPROTEIN"/>
    <property type="match status" value="1"/>
</dbReference>
<sequence>MKKIYLLIFVCAVFYACNNEEVTPENDDETDTTDIQYTVVDPCVSGDVNCLESIPITSAEGRAATFNFYRNYPIMNDTAIWGNIKQAVFVIHGQKRDANNYFTDMTSALNQTELLDSTLLIAPQFKNNSQVGPGELFWPNDWRAGALSGNVSVKISTYSIMDSLFEILSNKEQFPFLEKIIITGHSSGALFTQTYALASDIETQYDFSIEYIVANSQYFYYPQDVRYNPSTENFTTPTSCEEYNEWPFGFESPIEYIATKNREDLNESFKNKKITYLLGTNDTQTSGTLNTSSCAAVLLGEHRFNRGENMYLFMETFYPDENQHQKVLVEGVGHNGNSMYTSNSFKELMLGIFKD</sequence>
<dbReference type="PANTHER" id="PTHR35560">
    <property type="entry name" value="BLL0132 PROTEIN"/>
    <property type="match status" value="1"/>
</dbReference>
<protein>
    <recommendedName>
        <fullName evidence="3">Alpha/beta hydrolase</fullName>
    </recommendedName>
</protein>
<name>A0AA51N8W1_9BACT</name>
<dbReference type="SUPFAM" id="SSF53474">
    <property type="entry name" value="alpha/beta-Hydrolases"/>
    <property type="match status" value="1"/>
</dbReference>
<dbReference type="PANTHER" id="PTHR35560:SF3">
    <property type="entry name" value="PEPTIDASE S9 PROLYL OLIGOPEPTIDASE CATALYTIC DOMAIN-CONTAINING PROTEIN"/>
    <property type="match status" value="1"/>
</dbReference>
<dbReference type="AlphaFoldDB" id="A0AA51N8W1"/>
<evidence type="ECO:0008006" key="3">
    <source>
        <dbReference type="Google" id="ProtNLM"/>
    </source>
</evidence>
<dbReference type="RefSeq" id="WP_308347157.1">
    <property type="nucleotide sequence ID" value="NZ_CP129971.1"/>
</dbReference>
<proteinExistence type="predicted"/>
<reference evidence="1 2" key="1">
    <citation type="submission" date="2023-08" db="EMBL/GenBank/DDBJ databases">
        <title>Comparative genomics and taxonomic characterization of three novel marine species of genus Marivirga.</title>
        <authorList>
            <person name="Muhammad N."/>
            <person name="Kim S.-G."/>
        </authorList>
    </citation>
    <scope>NUCLEOTIDE SEQUENCE [LARGE SCALE GENOMIC DNA]</scope>
    <source>
        <strain evidence="1 2">BDSF4-3</strain>
    </source>
</reference>
<evidence type="ECO:0000313" key="2">
    <source>
        <dbReference type="Proteomes" id="UP001230496"/>
    </source>
</evidence>
<dbReference type="EMBL" id="CP129971">
    <property type="protein sequence ID" value="WMN10738.1"/>
    <property type="molecule type" value="Genomic_DNA"/>
</dbReference>
<keyword evidence="2" id="KW-1185">Reference proteome</keyword>
<organism evidence="1 2">
    <name type="scientific">Marivirga salinarum</name>
    <dbReference type="NCBI Taxonomy" id="3059078"/>
    <lineage>
        <taxon>Bacteria</taxon>
        <taxon>Pseudomonadati</taxon>
        <taxon>Bacteroidota</taxon>
        <taxon>Cytophagia</taxon>
        <taxon>Cytophagales</taxon>
        <taxon>Marivirgaceae</taxon>
        <taxon>Marivirga</taxon>
    </lineage>
</organism>
<dbReference type="InterPro" id="IPR029058">
    <property type="entry name" value="AB_hydrolase_fold"/>
</dbReference>
<dbReference type="Gene3D" id="3.40.50.1820">
    <property type="entry name" value="alpha/beta hydrolase"/>
    <property type="match status" value="1"/>
</dbReference>
<dbReference type="Proteomes" id="UP001230496">
    <property type="component" value="Chromosome"/>
</dbReference>
<gene>
    <name evidence="1" type="ORF">QYS49_35810</name>
</gene>